<dbReference type="Gene3D" id="1.10.246.220">
    <property type="match status" value="1"/>
</dbReference>
<dbReference type="OrthoDB" id="608866at2759"/>
<dbReference type="InterPro" id="IPR017930">
    <property type="entry name" value="Myb_dom"/>
</dbReference>
<comment type="subcellular location">
    <subcellularLocation>
        <location evidence="1">Nucleus</location>
    </subcellularLocation>
</comment>
<evidence type="ECO:0000256" key="3">
    <source>
        <dbReference type="SAM" id="MobiDB-lite"/>
    </source>
</evidence>
<organism evidence="6 7">
    <name type="scientific">Cucurbita maxima</name>
    <name type="common">Pumpkin</name>
    <name type="synonym">Winter squash</name>
    <dbReference type="NCBI Taxonomy" id="3661"/>
    <lineage>
        <taxon>Eukaryota</taxon>
        <taxon>Viridiplantae</taxon>
        <taxon>Streptophyta</taxon>
        <taxon>Embryophyta</taxon>
        <taxon>Tracheophyta</taxon>
        <taxon>Spermatophyta</taxon>
        <taxon>Magnoliopsida</taxon>
        <taxon>eudicotyledons</taxon>
        <taxon>Gunneridae</taxon>
        <taxon>Pentapetalae</taxon>
        <taxon>rosids</taxon>
        <taxon>fabids</taxon>
        <taxon>Cucurbitales</taxon>
        <taxon>Cucurbitaceae</taxon>
        <taxon>Cucurbiteae</taxon>
        <taxon>Cucurbita</taxon>
    </lineage>
</organism>
<dbReference type="KEGG" id="cmax:111499729"/>
<proteinExistence type="predicted"/>
<reference evidence="7" key="1">
    <citation type="submission" date="2025-08" db="UniProtKB">
        <authorList>
            <consortium name="RefSeq"/>
        </authorList>
    </citation>
    <scope>IDENTIFICATION</scope>
    <source>
        <tissue evidence="7">Young leaves</tissue>
    </source>
</reference>
<feature type="domain" description="Myb-like" evidence="4">
    <location>
        <begin position="509"/>
        <end position="557"/>
    </location>
</feature>
<gene>
    <name evidence="7" type="primary">LOC111499729</name>
</gene>
<evidence type="ECO:0000313" key="7">
    <source>
        <dbReference type="RefSeq" id="XP_023007149.1"/>
    </source>
</evidence>
<dbReference type="SUPFAM" id="SSF46689">
    <property type="entry name" value="Homeodomain-like"/>
    <property type="match status" value="1"/>
</dbReference>
<evidence type="ECO:0000259" key="5">
    <source>
        <dbReference type="PROSITE" id="PS51294"/>
    </source>
</evidence>
<name>A0A6J1L461_CUCMA</name>
<dbReference type="Proteomes" id="UP000504608">
    <property type="component" value="Unplaced"/>
</dbReference>
<feature type="compositionally biased region" description="Polar residues" evidence="3">
    <location>
        <begin position="262"/>
        <end position="279"/>
    </location>
</feature>
<evidence type="ECO:0000313" key="6">
    <source>
        <dbReference type="Proteomes" id="UP000504608"/>
    </source>
</evidence>
<dbReference type="CDD" id="cd11660">
    <property type="entry name" value="SANT_TRF"/>
    <property type="match status" value="1"/>
</dbReference>
<dbReference type="InterPro" id="IPR009057">
    <property type="entry name" value="Homeodomain-like_sf"/>
</dbReference>
<dbReference type="GeneID" id="111499729"/>
<evidence type="ECO:0000256" key="1">
    <source>
        <dbReference type="ARBA" id="ARBA00004123"/>
    </source>
</evidence>
<feature type="domain" description="HTH myb-type" evidence="5">
    <location>
        <begin position="509"/>
        <end position="559"/>
    </location>
</feature>
<dbReference type="SMART" id="SM00717">
    <property type="entry name" value="SANT"/>
    <property type="match status" value="1"/>
</dbReference>
<keyword evidence="6" id="KW-1185">Reference proteome</keyword>
<feature type="region of interest" description="Disordered" evidence="3">
    <location>
        <begin position="261"/>
        <end position="301"/>
    </location>
</feature>
<protein>
    <submittedName>
        <fullName evidence="7">Uncharacterized protein LOC111499729 isoform X1</fullName>
    </submittedName>
</protein>
<dbReference type="RefSeq" id="XP_023007149.1">
    <property type="nucleotide sequence ID" value="XM_023151381.1"/>
</dbReference>
<feature type="compositionally biased region" description="Basic and acidic residues" evidence="3">
    <location>
        <begin position="292"/>
        <end position="301"/>
    </location>
</feature>
<evidence type="ECO:0000256" key="2">
    <source>
        <dbReference type="ARBA" id="ARBA00023242"/>
    </source>
</evidence>
<dbReference type="PANTHER" id="PTHR46993:SF6">
    <property type="entry name" value="MYB TRANSCRIPTION FACTOR"/>
    <property type="match status" value="1"/>
</dbReference>
<dbReference type="AlphaFoldDB" id="A0A6J1L461"/>
<evidence type="ECO:0000259" key="4">
    <source>
        <dbReference type="PROSITE" id="PS50090"/>
    </source>
</evidence>
<sequence>MDKDVCRWIIEFILRSSMNDQLLKRTLAIMPFPDNDFRLKKTVLLRAIESERSEAIVTEKVLAIFEMIEQLDKTEGLAMMDSMKSAYCAVAVECTVKYLAVEGMKNNGKYFDTVSRIWRGRVMELKRSGRSELVSRELEEWKDKVEAALWDKTVWKKLVNMNSRYEALKLIGDYLGEAWGVLGPSFLELSASLMDNRTRNEMQSVQLEQAIHKTAVVSEDVGGSGGIELPSQTENHAKREHQGSVPVLTRAETKRNDVLDINQDSGVNDNSKRSSTVEMNTERVQELPTETTEGKESVEKEVTVLQDPSPNCRKNLKTSVLPRCKSLASHKRVRGGAKIGHLEDLENDSSSGKSTCLQTPEFDRVREAFKTSSLELQALVKDPLPDALRIAESVAQDLAKKNKTPEHSLEDQNDAVAANPAINKDNMPLQSMNTAFNNPRHGHQTIVPRPSIMERNSSACTYEWNDSIDGSPERNRASRLHLPSPKRKVISPLKKYEETRLVWRRKCKRWSLLEEDTLRTAVQRFGKGNWKLILNSYREIFDERTEVDLKDKWRNMTRY</sequence>
<dbReference type="PANTHER" id="PTHR46993">
    <property type="entry name" value="MYB TRANSCRIPTION FACTOR"/>
    <property type="match status" value="1"/>
</dbReference>
<keyword evidence="2" id="KW-0539">Nucleus</keyword>
<dbReference type="PROSITE" id="PS51294">
    <property type="entry name" value="HTH_MYB"/>
    <property type="match status" value="1"/>
</dbReference>
<dbReference type="Pfam" id="PF00249">
    <property type="entry name" value="Myb_DNA-binding"/>
    <property type="match status" value="1"/>
</dbReference>
<dbReference type="PROSITE" id="PS50090">
    <property type="entry name" value="MYB_LIKE"/>
    <property type="match status" value="1"/>
</dbReference>
<dbReference type="InterPro" id="IPR001005">
    <property type="entry name" value="SANT/Myb"/>
</dbReference>
<accession>A0A6J1L461</accession>
<dbReference type="GO" id="GO:0005634">
    <property type="term" value="C:nucleus"/>
    <property type="evidence" value="ECO:0007669"/>
    <property type="project" value="UniProtKB-SubCell"/>
</dbReference>